<dbReference type="Proteomes" id="UP001152766">
    <property type="component" value="Unassembled WGS sequence"/>
</dbReference>
<dbReference type="RefSeq" id="WP_276597273.1">
    <property type="nucleotide sequence ID" value="NZ_JAPPUW010000011.1"/>
</dbReference>
<organism evidence="1 2">
    <name type="scientific">Pelomonas aquatica</name>
    <dbReference type="NCBI Taxonomy" id="431058"/>
    <lineage>
        <taxon>Bacteria</taxon>
        <taxon>Pseudomonadati</taxon>
        <taxon>Pseudomonadota</taxon>
        <taxon>Betaproteobacteria</taxon>
        <taxon>Burkholderiales</taxon>
        <taxon>Sphaerotilaceae</taxon>
        <taxon>Roseateles</taxon>
    </lineage>
</organism>
<evidence type="ECO:0000313" key="1">
    <source>
        <dbReference type="EMBL" id="MDG0861729.1"/>
    </source>
</evidence>
<name>A0A9X4LFC3_9BURK</name>
<protein>
    <submittedName>
        <fullName evidence="1">DUF4338 domain-containing protein</fullName>
    </submittedName>
</protein>
<dbReference type="InterPro" id="IPR025639">
    <property type="entry name" value="DruA"/>
</dbReference>
<keyword evidence="2" id="KW-1185">Reference proteome</keyword>
<reference evidence="1" key="1">
    <citation type="submission" date="2019-02" db="EMBL/GenBank/DDBJ databases">
        <title>Draft genome of the type strain Pelomonas aquatica CCUG 52575T.</title>
        <authorList>
            <person name="Gomila M."/>
            <person name="Lalucat J."/>
        </authorList>
    </citation>
    <scope>NUCLEOTIDE SEQUENCE</scope>
    <source>
        <strain evidence="1">CCUG 52575</strain>
    </source>
</reference>
<dbReference type="EMBL" id="SGUG01000005">
    <property type="protein sequence ID" value="MDG0861729.1"/>
    <property type="molecule type" value="Genomic_DNA"/>
</dbReference>
<dbReference type="AlphaFoldDB" id="A0A9X4LFC3"/>
<evidence type="ECO:0000313" key="2">
    <source>
        <dbReference type="Proteomes" id="UP001152766"/>
    </source>
</evidence>
<accession>A0A9X4LFC3</accession>
<proteinExistence type="predicted"/>
<gene>
    <name evidence="1" type="ORF">EXJ73_04480</name>
</gene>
<dbReference type="Pfam" id="PF14236">
    <property type="entry name" value="DruA"/>
    <property type="match status" value="1"/>
</dbReference>
<sequence length="281" mass="31157">MTVKKAAEAFTPEARIKRHLRQHLADLGFSKDETGALVLPDASKDTVRTLHRKQREDKLAENAAFVAANLSTLKKYFASGSDVRPEAIRPVLQLVTGAGLEAKLFRLASLTWSVPVSAGFGRRLRYLVWDKSNGKLIGIFAIGDPVYNMSARDNHIGWTFADREHRLVNLMDAYVLGAVPPYNMLLGGKLIASLIRTRDVYNDFKERYGGTEGVISGEAKNARLVAVTTSSSMGRSSLYNRLKLDGKSYFSSIGFTGGWGHFHIPDDLFEEMRAYQCRPAA</sequence>
<comment type="caution">
    <text evidence="1">The sequence shown here is derived from an EMBL/GenBank/DDBJ whole genome shotgun (WGS) entry which is preliminary data.</text>
</comment>